<gene>
    <name evidence="7" type="ORF">SAMN05216298_3149</name>
</gene>
<reference evidence="8" key="1">
    <citation type="submission" date="2016-10" db="EMBL/GenBank/DDBJ databases">
        <authorList>
            <person name="Varghese N."/>
            <person name="Submissions S."/>
        </authorList>
    </citation>
    <scope>NUCLEOTIDE SEQUENCE [LARGE SCALE GENOMIC DNA]</scope>
    <source>
        <strain evidence="8">CGMCC 4.3147</strain>
    </source>
</reference>
<evidence type="ECO:0000256" key="1">
    <source>
        <dbReference type="ARBA" id="ARBA00022491"/>
    </source>
</evidence>
<name>A0A1G9IC65_9ACTN</name>
<dbReference type="PROSITE" id="PS50937">
    <property type="entry name" value="HTH_MERR_2"/>
    <property type="match status" value="1"/>
</dbReference>
<feature type="domain" description="HTH merR-type" evidence="6">
    <location>
        <begin position="4"/>
        <end position="73"/>
    </location>
</feature>
<dbReference type="Gene3D" id="1.10.1660.10">
    <property type="match status" value="1"/>
</dbReference>
<dbReference type="Pfam" id="PF13411">
    <property type="entry name" value="MerR_1"/>
    <property type="match status" value="1"/>
</dbReference>
<dbReference type="GO" id="GO:0003700">
    <property type="term" value="F:DNA-binding transcription factor activity"/>
    <property type="evidence" value="ECO:0007669"/>
    <property type="project" value="InterPro"/>
</dbReference>
<keyword evidence="1" id="KW-0678">Repressor</keyword>
<evidence type="ECO:0000313" key="7">
    <source>
        <dbReference type="EMBL" id="SDL22645.1"/>
    </source>
</evidence>
<organism evidence="7 8">
    <name type="scientific">Glycomyces sambucus</name>
    <dbReference type="NCBI Taxonomy" id="380244"/>
    <lineage>
        <taxon>Bacteria</taxon>
        <taxon>Bacillati</taxon>
        <taxon>Actinomycetota</taxon>
        <taxon>Actinomycetes</taxon>
        <taxon>Glycomycetales</taxon>
        <taxon>Glycomycetaceae</taxon>
        <taxon>Glycomyces</taxon>
    </lineage>
</organism>
<dbReference type="SMART" id="SM00422">
    <property type="entry name" value="HTH_MERR"/>
    <property type="match status" value="1"/>
</dbReference>
<dbReference type="PRINTS" id="PR00040">
    <property type="entry name" value="HTHMERR"/>
</dbReference>
<keyword evidence="5" id="KW-0175">Coiled coil</keyword>
<evidence type="ECO:0000256" key="2">
    <source>
        <dbReference type="ARBA" id="ARBA00023015"/>
    </source>
</evidence>
<dbReference type="InterPro" id="IPR047057">
    <property type="entry name" value="MerR_fam"/>
</dbReference>
<feature type="coiled-coil region" evidence="5">
    <location>
        <begin position="81"/>
        <end position="108"/>
    </location>
</feature>
<proteinExistence type="predicted"/>
<dbReference type="RefSeq" id="WP_091050808.1">
    <property type="nucleotide sequence ID" value="NZ_FNGF01000004.1"/>
</dbReference>
<dbReference type="GO" id="GO:0003677">
    <property type="term" value="F:DNA binding"/>
    <property type="evidence" value="ECO:0007669"/>
    <property type="project" value="UniProtKB-KW"/>
</dbReference>
<keyword evidence="8" id="KW-1185">Reference proteome</keyword>
<accession>A0A1G9IC65</accession>
<dbReference type="STRING" id="380244.SAMN05216298_3149"/>
<evidence type="ECO:0000259" key="6">
    <source>
        <dbReference type="PROSITE" id="PS50937"/>
    </source>
</evidence>
<keyword evidence="2" id="KW-0805">Transcription regulation</keyword>
<dbReference type="PANTHER" id="PTHR30204">
    <property type="entry name" value="REDOX-CYCLING DRUG-SENSING TRANSCRIPTIONAL ACTIVATOR SOXR"/>
    <property type="match status" value="1"/>
</dbReference>
<evidence type="ECO:0000313" key="8">
    <source>
        <dbReference type="Proteomes" id="UP000198662"/>
    </source>
</evidence>
<protein>
    <submittedName>
        <fullName evidence="7">DNA-binding transcriptional regulator, MerR family</fullName>
    </submittedName>
</protein>
<dbReference type="InterPro" id="IPR000551">
    <property type="entry name" value="MerR-type_HTH_dom"/>
</dbReference>
<evidence type="ECO:0000256" key="5">
    <source>
        <dbReference type="SAM" id="Coils"/>
    </source>
</evidence>
<evidence type="ECO:0000256" key="3">
    <source>
        <dbReference type="ARBA" id="ARBA00023125"/>
    </source>
</evidence>
<dbReference type="PANTHER" id="PTHR30204:SF69">
    <property type="entry name" value="MERR-FAMILY TRANSCRIPTIONAL REGULATOR"/>
    <property type="match status" value="1"/>
</dbReference>
<dbReference type="Proteomes" id="UP000198662">
    <property type="component" value="Unassembled WGS sequence"/>
</dbReference>
<evidence type="ECO:0000256" key="4">
    <source>
        <dbReference type="ARBA" id="ARBA00023163"/>
    </source>
</evidence>
<dbReference type="OrthoDB" id="9802039at2"/>
<sequence>MNVLLSVGEVAAVSGVGRETLRYYERRGLIAPEDRTLGGHRRYPAAVVARLRAIKAAQRLGFTLDEITGLLGAGRSVPGLHEHARAKLADVRERLAELEAVAGLLEAAVSAGCDDLASCAHDPACPIPFTAALPAPGSRS</sequence>
<keyword evidence="4" id="KW-0804">Transcription</keyword>
<dbReference type="SUPFAM" id="SSF46955">
    <property type="entry name" value="Putative DNA-binding domain"/>
    <property type="match status" value="1"/>
</dbReference>
<dbReference type="AlphaFoldDB" id="A0A1G9IC65"/>
<keyword evidence="3 7" id="KW-0238">DNA-binding</keyword>
<dbReference type="InterPro" id="IPR009061">
    <property type="entry name" value="DNA-bd_dom_put_sf"/>
</dbReference>
<dbReference type="EMBL" id="FNGF01000004">
    <property type="protein sequence ID" value="SDL22645.1"/>
    <property type="molecule type" value="Genomic_DNA"/>
</dbReference>